<dbReference type="RefSeq" id="XP_033443382.1">
    <property type="nucleotide sequence ID" value="XM_033589381.1"/>
</dbReference>
<organism evidence="3 4">
    <name type="scientific">Didymella exigua CBS 183.55</name>
    <dbReference type="NCBI Taxonomy" id="1150837"/>
    <lineage>
        <taxon>Eukaryota</taxon>
        <taxon>Fungi</taxon>
        <taxon>Dikarya</taxon>
        <taxon>Ascomycota</taxon>
        <taxon>Pezizomycotina</taxon>
        <taxon>Dothideomycetes</taxon>
        <taxon>Pleosporomycetidae</taxon>
        <taxon>Pleosporales</taxon>
        <taxon>Pleosporineae</taxon>
        <taxon>Didymellaceae</taxon>
        <taxon>Didymella</taxon>
    </lineage>
</organism>
<keyword evidence="4" id="KW-1185">Reference proteome</keyword>
<gene>
    <name evidence="3" type="ORF">M421DRAFT_331535</name>
</gene>
<accession>A0A6A5R6Z6</accession>
<evidence type="ECO:0000259" key="2">
    <source>
        <dbReference type="PROSITE" id="PS00036"/>
    </source>
</evidence>
<name>A0A6A5R6Z6_9PLEO</name>
<dbReference type="AlphaFoldDB" id="A0A6A5R6Z6"/>
<protein>
    <recommendedName>
        <fullName evidence="2">BZIP domain-containing protein</fullName>
    </recommendedName>
</protein>
<evidence type="ECO:0000313" key="4">
    <source>
        <dbReference type="Proteomes" id="UP000800082"/>
    </source>
</evidence>
<feature type="domain" description="BZIP" evidence="2">
    <location>
        <begin position="37"/>
        <end position="51"/>
    </location>
</feature>
<reference evidence="3" key="1">
    <citation type="journal article" date="2020" name="Stud. Mycol.">
        <title>101 Dothideomycetes genomes: a test case for predicting lifestyles and emergence of pathogens.</title>
        <authorList>
            <person name="Haridas S."/>
            <person name="Albert R."/>
            <person name="Binder M."/>
            <person name="Bloem J."/>
            <person name="Labutti K."/>
            <person name="Salamov A."/>
            <person name="Andreopoulos B."/>
            <person name="Baker S."/>
            <person name="Barry K."/>
            <person name="Bills G."/>
            <person name="Bluhm B."/>
            <person name="Cannon C."/>
            <person name="Castanera R."/>
            <person name="Culley D."/>
            <person name="Daum C."/>
            <person name="Ezra D."/>
            <person name="Gonzalez J."/>
            <person name="Henrissat B."/>
            <person name="Kuo A."/>
            <person name="Liang C."/>
            <person name="Lipzen A."/>
            <person name="Lutzoni F."/>
            <person name="Magnuson J."/>
            <person name="Mondo S."/>
            <person name="Nolan M."/>
            <person name="Ohm R."/>
            <person name="Pangilinan J."/>
            <person name="Park H.-J."/>
            <person name="Ramirez L."/>
            <person name="Alfaro M."/>
            <person name="Sun H."/>
            <person name="Tritt A."/>
            <person name="Yoshinaga Y."/>
            <person name="Zwiers L.-H."/>
            <person name="Turgeon B."/>
            <person name="Goodwin S."/>
            <person name="Spatafora J."/>
            <person name="Crous P."/>
            <person name="Grigoriev I."/>
        </authorList>
    </citation>
    <scope>NUCLEOTIDE SEQUENCE</scope>
    <source>
        <strain evidence="3">CBS 183.55</strain>
    </source>
</reference>
<dbReference type="GO" id="GO:0003700">
    <property type="term" value="F:DNA-binding transcription factor activity"/>
    <property type="evidence" value="ECO:0007669"/>
    <property type="project" value="InterPro"/>
</dbReference>
<dbReference type="Gene3D" id="1.20.5.170">
    <property type="match status" value="1"/>
</dbReference>
<dbReference type="EMBL" id="ML979009">
    <property type="protein sequence ID" value="KAF1923129.1"/>
    <property type="molecule type" value="Genomic_DNA"/>
</dbReference>
<dbReference type="Proteomes" id="UP000800082">
    <property type="component" value="Unassembled WGS sequence"/>
</dbReference>
<dbReference type="InterPro" id="IPR004827">
    <property type="entry name" value="bZIP"/>
</dbReference>
<evidence type="ECO:0000256" key="1">
    <source>
        <dbReference type="SAM" id="MobiDB-lite"/>
    </source>
</evidence>
<feature type="region of interest" description="Disordered" evidence="1">
    <location>
        <begin position="1"/>
        <end position="93"/>
    </location>
</feature>
<proteinExistence type="predicted"/>
<dbReference type="CDD" id="cd14688">
    <property type="entry name" value="bZIP_YAP"/>
    <property type="match status" value="1"/>
</dbReference>
<dbReference type="GeneID" id="54347028"/>
<evidence type="ECO:0000313" key="3">
    <source>
        <dbReference type="EMBL" id="KAF1923129.1"/>
    </source>
</evidence>
<dbReference type="OrthoDB" id="2245989at2759"/>
<sequence length="245" mass="27417">MNVSSRLHPGTPIVPRAQSTGAEPTLMQPRKVNSEVRKQQNRIASRNYREKRKRKLQQLQQLLEDDDPSELQTRTRSKSPYEDRSCSESVGYERSIASSSPHIATVLGNLESPHLDHTATANQTWSETPFIPSIEQPLRPVTCLQSLSYNMGTPTATSYPVWSTIPSVASTGYVTTDPAHQSMYSSRASIWPSFECFYSGSVHQQTNIPSTVSYATLWQHNTSEDVPAGIAIDPHGWRYYTYGPS</sequence>
<dbReference type="PROSITE" id="PS00036">
    <property type="entry name" value="BZIP_BASIC"/>
    <property type="match status" value="1"/>
</dbReference>